<feature type="transmembrane region" description="Helical" evidence="1">
    <location>
        <begin position="148"/>
        <end position="168"/>
    </location>
</feature>
<accession>A0A1G6TXE7</accession>
<dbReference type="EMBL" id="FNAG01000002">
    <property type="protein sequence ID" value="SDD33729.1"/>
    <property type="molecule type" value="Genomic_DNA"/>
</dbReference>
<dbReference type="STRING" id="265719.SAMN04488509_10256"/>
<dbReference type="Proteomes" id="UP000199603">
    <property type="component" value="Unassembled WGS sequence"/>
</dbReference>
<evidence type="ECO:0000256" key="1">
    <source>
        <dbReference type="SAM" id="Phobius"/>
    </source>
</evidence>
<keyword evidence="1" id="KW-0472">Membrane</keyword>
<keyword evidence="1" id="KW-1133">Transmembrane helix</keyword>
<name>A0A1G6TXE7_9GAMM</name>
<feature type="transmembrane region" description="Helical" evidence="1">
    <location>
        <begin position="228"/>
        <end position="244"/>
    </location>
</feature>
<evidence type="ECO:0000313" key="3">
    <source>
        <dbReference type="Proteomes" id="UP000199603"/>
    </source>
</evidence>
<feature type="transmembrane region" description="Helical" evidence="1">
    <location>
        <begin position="118"/>
        <end position="142"/>
    </location>
</feature>
<protein>
    <submittedName>
        <fullName evidence="2">Uncharacterized protein</fullName>
    </submittedName>
</protein>
<dbReference type="RefSeq" id="WP_143006543.1">
    <property type="nucleotide sequence ID" value="NZ_FNAG01000002.1"/>
</dbReference>
<feature type="transmembrane region" description="Helical" evidence="1">
    <location>
        <begin position="33"/>
        <end position="52"/>
    </location>
</feature>
<gene>
    <name evidence="2" type="ORF">SAMN04488509_10256</name>
</gene>
<dbReference type="AlphaFoldDB" id="A0A1G6TXE7"/>
<proteinExistence type="predicted"/>
<evidence type="ECO:0000313" key="2">
    <source>
        <dbReference type="EMBL" id="SDD33729.1"/>
    </source>
</evidence>
<organism evidence="2 3">
    <name type="scientific">Aquimonas voraii</name>
    <dbReference type="NCBI Taxonomy" id="265719"/>
    <lineage>
        <taxon>Bacteria</taxon>
        <taxon>Pseudomonadati</taxon>
        <taxon>Pseudomonadota</taxon>
        <taxon>Gammaproteobacteria</taxon>
        <taxon>Lysobacterales</taxon>
        <taxon>Lysobacteraceae</taxon>
        <taxon>Aquimonas</taxon>
    </lineage>
</organism>
<keyword evidence="3" id="KW-1185">Reference proteome</keyword>
<keyword evidence="1" id="KW-0812">Transmembrane</keyword>
<sequence>MPQDWLIHPHLQQSALEARARLRQWRSRPGETLFHLLAMLALAMLATFFLGALSTRLSPLVEAWRGHGGSALGLFVLIALAALQRRARRFEAASRAIDWLSALPVGLTLQRRGQRQHLLLGLGLGLLWVLAGSLAALASRVLAPHEALVLATQGMAAVLLAGGLTLALQSRPGRLQGARTTASSAPAEAKPTLGSEARGWAVAPRWLGPWPELGQLQRRSSQRAWRSGRAWVWLLPLGLMVLAGEGARVLAGMLLLVLMLPWLRTALDASARALAEAERLLLATPRSRIEFCRSGWRYPASRALLASVVCALALSLFGAPPLNIALGALALLLLCGLEIALMLHYPRSRARQRGQLMAEVALLLVLAREGLGPAVLLPALGMIGWHAWRARRLA</sequence>
<feature type="transmembrane region" description="Helical" evidence="1">
    <location>
        <begin position="64"/>
        <end position="83"/>
    </location>
</feature>
<feature type="transmembrane region" description="Helical" evidence="1">
    <location>
        <begin position="324"/>
        <end position="345"/>
    </location>
</feature>
<reference evidence="2 3" key="1">
    <citation type="submission" date="2016-10" db="EMBL/GenBank/DDBJ databases">
        <authorList>
            <person name="de Groot N.N."/>
        </authorList>
    </citation>
    <scope>NUCLEOTIDE SEQUENCE [LARGE SCALE GENOMIC DNA]</scope>
    <source>
        <strain evidence="2 3">DSM 16957</strain>
    </source>
</reference>